<proteinExistence type="predicted"/>
<protein>
    <submittedName>
        <fullName evidence="1">Uncharacterized protein</fullName>
    </submittedName>
</protein>
<keyword evidence="2" id="KW-1185">Reference proteome</keyword>
<dbReference type="RefSeq" id="WP_220620471.1">
    <property type="nucleotide sequence ID" value="NZ_RKLR01000016.1"/>
</dbReference>
<dbReference type="EMBL" id="RKLR01000016">
    <property type="protein sequence ID" value="MBX0325608.1"/>
    <property type="molecule type" value="Genomic_DNA"/>
</dbReference>
<dbReference type="Proteomes" id="UP001430377">
    <property type="component" value="Unassembled WGS sequence"/>
</dbReference>
<organism evidence="1 2">
    <name type="scientific">Haloarcula rubra</name>
    <dbReference type="NCBI Taxonomy" id="2487747"/>
    <lineage>
        <taxon>Archaea</taxon>
        <taxon>Methanobacteriati</taxon>
        <taxon>Methanobacteriota</taxon>
        <taxon>Stenosarchaea group</taxon>
        <taxon>Halobacteria</taxon>
        <taxon>Halobacteriales</taxon>
        <taxon>Haloarculaceae</taxon>
        <taxon>Haloarcula</taxon>
    </lineage>
</organism>
<comment type="caution">
    <text evidence="1">The sequence shown here is derived from an EMBL/GenBank/DDBJ whole genome shotgun (WGS) entry which is preliminary data.</text>
</comment>
<gene>
    <name evidence="1" type="ORF">EGH21_21530</name>
</gene>
<reference evidence="1 2" key="1">
    <citation type="submission" date="2021-06" db="EMBL/GenBank/DDBJ databases">
        <title>Halomicroarcula sp. a new haloarchaeum isolated from saline soil.</title>
        <authorList>
            <person name="Duran-Viseras A."/>
            <person name="Sanchez-Porro C."/>
            <person name="Ventosa A."/>
        </authorList>
    </citation>
    <scope>NUCLEOTIDE SEQUENCE [LARGE SCALE GENOMIC DNA]</scope>
    <source>
        <strain evidence="1 2">F13</strain>
    </source>
</reference>
<sequence>MTRLTDIVESWRVRCPYGHTHLVDQQGPTAYCKGCREAYRYGDLVDAREADAPALVADVDHRSE</sequence>
<name>A0AAW4PX39_9EURY</name>
<evidence type="ECO:0000313" key="2">
    <source>
        <dbReference type="Proteomes" id="UP001430377"/>
    </source>
</evidence>
<accession>A0AAW4PX39</accession>
<dbReference type="AlphaFoldDB" id="A0AAW4PX39"/>
<evidence type="ECO:0000313" key="1">
    <source>
        <dbReference type="EMBL" id="MBX0325608.1"/>
    </source>
</evidence>